<accession>A0A177D8X1</accession>
<keyword evidence="2" id="KW-0285">Flavoprotein</keyword>
<dbReference type="PANTHER" id="PTHR47356">
    <property type="entry name" value="FAD-DEPENDENT MONOOXYGENASE ASQG-RELATED"/>
    <property type="match status" value="1"/>
</dbReference>
<gene>
    <name evidence="6" type="ORF">CC77DRAFT_1025115</name>
</gene>
<dbReference type="InterPro" id="IPR002938">
    <property type="entry name" value="FAD-bd"/>
</dbReference>
<keyword evidence="7" id="KW-1185">Reference proteome</keyword>
<dbReference type="RefSeq" id="XP_018380800.1">
    <property type="nucleotide sequence ID" value="XM_018526005.1"/>
</dbReference>
<proteinExistence type="inferred from homology"/>
<dbReference type="InterPro" id="IPR036188">
    <property type="entry name" value="FAD/NAD-bd_sf"/>
</dbReference>
<evidence type="ECO:0000256" key="2">
    <source>
        <dbReference type="ARBA" id="ARBA00022630"/>
    </source>
</evidence>
<dbReference type="Proteomes" id="UP000077248">
    <property type="component" value="Unassembled WGS sequence"/>
</dbReference>
<dbReference type="AlphaFoldDB" id="A0A177D8X1"/>
<protein>
    <submittedName>
        <fullName evidence="6">FAD/NAD(P)-binding domain-containing protein</fullName>
    </submittedName>
</protein>
<evidence type="ECO:0000256" key="3">
    <source>
        <dbReference type="ARBA" id="ARBA00022827"/>
    </source>
</evidence>
<dbReference type="GeneID" id="29111599"/>
<dbReference type="GO" id="GO:0004497">
    <property type="term" value="F:monooxygenase activity"/>
    <property type="evidence" value="ECO:0007669"/>
    <property type="project" value="InterPro"/>
</dbReference>
<evidence type="ECO:0000256" key="1">
    <source>
        <dbReference type="ARBA" id="ARBA00007992"/>
    </source>
</evidence>
<dbReference type="KEGG" id="aalt:CC77DRAFT_1025115"/>
<evidence type="ECO:0000256" key="4">
    <source>
        <dbReference type="ARBA" id="ARBA00023002"/>
    </source>
</evidence>
<dbReference type="GO" id="GO:0071949">
    <property type="term" value="F:FAD binding"/>
    <property type="evidence" value="ECO:0007669"/>
    <property type="project" value="InterPro"/>
</dbReference>
<dbReference type="STRING" id="5599.A0A177D8X1"/>
<evidence type="ECO:0000259" key="5">
    <source>
        <dbReference type="Pfam" id="PF01494"/>
    </source>
</evidence>
<dbReference type="Gene3D" id="3.50.50.60">
    <property type="entry name" value="FAD/NAD(P)-binding domain"/>
    <property type="match status" value="1"/>
</dbReference>
<dbReference type="InterPro" id="IPR050562">
    <property type="entry name" value="FAD_mOase_fung"/>
</dbReference>
<evidence type="ECO:0000313" key="6">
    <source>
        <dbReference type="EMBL" id="OAG15379.1"/>
    </source>
</evidence>
<reference evidence="6 7" key="1">
    <citation type="submission" date="2016-05" db="EMBL/GenBank/DDBJ databases">
        <title>Comparative analysis of secretome profiles of manganese(II)-oxidizing ascomycete fungi.</title>
        <authorList>
            <consortium name="DOE Joint Genome Institute"/>
            <person name="Zeiner C.A."/>
            <person name="Purvine S.O."/>
            <person name="Zink E.M."/>
            <person name="Wu S."/>
            <person name="Pasa-Tolic L."/>
            <person name="Chaput D.L."/>
            <person name="Haridas S."/>
            <person name="Grigoriev I.V."/>
            <person name="Santelli C.M."/>
            <person name="Hansel C.M."/>
        </authorList>
    </citation>
    <scope>NUCLEOTIDE SEQUENCE [LARGE SCALE GENOMIC DNA]</scope>
    <source>
        <strain evidence="6 7">SRC1lrK2f</strain>
    </source>
</reference>
<dbReference type="VEuPathDB" id="FungiDB:CC77DRAFT_1025115"/>
<keyword evidence="4" id="KW-0560">Oxidoreductase</keyword>
<dbReference type="SUPFAM" id="SSF51905">
    <property type="entry name" value="FAD/NAD(P)-binding domain"/>
    <property type="match status" value="1"/>
</dbReference>
<dbReference type="Pfam" id="PF01494">
    <property type="entry name" value="FAD_binding_3"/>
    <property type="match status" value="2"/>
</dbReference>
<keyword evidence="3" id="KW-0274">FAD</keyword>
<name>A0A177D8X1_ALTAL</name>
<dbReference type="EMBL" id="KV441494">
    <property type="protein sequence ID" value="OAG15379.1"/>
    <property type="molecule type" value="Genomic_DNA"/>
</dbReference>
<feature type="domain" description="FAD-binding" evidence="5">
    <location>
        <begin position="271"/>
        <end position="345"/>
    </location>
</feature>
<comment type="similarity">
    <text evidence="1">Belongs to the paxM FAD-dependent monooxygenase family.</text>
</comment>
<evidence type="ECO:0000313" key="7">
    <source>
        <dbReference type="Proteomes" id="UP000077248"/>
    </source>
</evidence>
<dbReference type="PRINTS" id="PR00420">
    <property type="entry name" value="RNGMNOXGNASE"/>
</dbReference>
<organism evidence="6 7">
    <name type="scientific">Alternaria alternata</name>
    <name type="common">Alternaria rot fungus</name>
    <name type="synonym">Torula alternata</name>
    <dbReference type="NCBI Taxonomy" id="5599"/>
    <lineage>
        <taxon>Eukaryota</taxon>
        <taxon>Fungi</taxon>
        <taxon>Dikarya</taxon>
        <taxon>Ascomycota</taxon>
        <taxon>Pezizomycotina</taxon>
        <taxon>Dothideomycetes</taxon>
        <taxon>Pleosporomycetidae</taxon>
        <taxon>Pleosporales</taxon>
        <taxon>Pleosporineae</taxon>
        <taxon>Pleosporaceae</taxon>
        <taxon>Alternaria</taxon>
        <taxon>Alternaria sect. Alternaria</taxon>
        <taxon>Alternaria alternata complex</taxon>
    </lineage>
</organism>
<dbReference type="PANTHER" id="PTHR47356:SF2">
    <property type="entry name" value="FAD-BINDING DOMAIN-CONTAINING PROTEIN-RELATED"/>
    <property type="match status" value="1"/>
</dbReference>
<feature type="domain" description="FAD-binding" evidence="5">
    <location>
        <begin position="8"/>
        <end position="177"/>
    </location>
</feature>
<dbReference type="OMA" id="KEHWIAT"/>
<sequence>MPSPEKHAKVLIAGGSVAGLALANMLEKIGVEYLVLEKYNNIAPNLGASIGIFPNGFRILDQLGCFDAISKLVEGADGFELLEMRNELGKTIQRLEKASQKIQHRIAYAPVFIDRQMLIKILYDNLKDKSPALTGKGVQHVEQFPGGVRVRTTDGSVFTGELLVGADGIHSTVRKEMWREADQARPDHFPLSDRTNTATKYCCIFGISRANSKVPKFSSCNVMGRGYSYLIASGPNHRIYWFLFKKLPGVLYGIEKIPRYTEAERDALAAEHADDMLNEELRFGELYADRTTATLQALPEVVFSKWHYGRVITIGDAAHKFNPIGGQGGNSAIEDAAVLTNQLSKLAPTDGEDRPWSDDDISEALEHTFSLRYDRVASLLKTSHDLQTLQSLDSFFTRILAKFVIPRSSPDSVLDMFSMTARPAARLEMVDVPDRPHTELYDDEKPTTSVSPKRMSPILTYGAFTLLSTIVLVQLQAHKLGQIWKLY</sequence>